<keyword evidence="2" id="KW-0675">Receptor</keyword>
<keyword evidence="2" id="KW-0808">Transferase</keyword>
<gene>
    <name evidence="2" type="primary">xmrk_3</name>
    <name evidence="2" type="ORF">EYF80_064654</name>
</gene>
<protein>
    <submittedName>
        <fullName evidence="2">Melanoma receptor tyrosine-protein kinase</fullName>
    </submittedName>
</protein>
<reference evidence="2 3" key="1">
    <citation type="submission" date="2019-03" db="EMBL/GenBank/DDBJ databases">
        <title>First draft genome of Liparis tanakae, snailfish: a comprehensive survey of snailfish specific genes.</title>
        <authorList>
            <person name="Kim W."/>
            <person name="Song I."/>
            <person name="Jeong J.-H."/>
            <person name="Kim D."/>
            <person name="Kim S."/>
            <person name="Ryu S."/>
            <person name="Song J.Y."/>
            <person name="Lee S.K."/>
        </authorList>
    </citation>
    <scope>NUCLEOTIDE SEQUENCE [LARGE SCALE GENOMIC DNA]</scope>
    <source>
        <tissue evidence="2">Muscle</tissue>
    </source>
</reference>
<evidence type="ECO:0000313" key="2">
    <source>
        <dbReference type="EMBL" id="TNN25217.1"/>
    </source>
</evidence>
<sequence length="101" mass="11099">MNQSSRRAEGFNPNYEDLDQDQDLDLDLDLVQTPGPEYLNAARSSLPRPDHQDHFLLRATPAAANTTTLTGNALFLQGENLENLENLEYLGLGAAPHGSVH</sequence>
<proteinExistence type="predicted"/>
<dbReference type="EMBL" id="SRLO01013151">
    <property type="protein sequence ID" value="TNN25217.1"/>
    <property type="molecule type" value="Genomic_DNA"/>
</dbReference>
<name>A0A4Z2E8S8_9TELE</name>
<dbReference type="GO" id="GO:0016301">
    <property type="term" value="F:kinase activity"/>
    <property type="evidence" value="ECO:0007669"/>
    <property type="project" value="UniProtKB-KW"/>
</dbReference>
<organism evidence="2 3">
    <name type="scientific">Liparis tanakae</name>
    <name type="common">Tanaka's snailfish</name>
    <dbReference type="NCBI Taxonomy" id="230148"/>
    <lineage>
        <taxon>Eukaryota</taxon>
        <taxon>Metazoa</taxon>
        <taxon>Chordata</taxon>
        <taxon>Craniata</taxon>
        <taxon>Vertebrata</taxon>
        <taxon>Euteleostomi</taxon>
        <taxon>Actinopterygii</taxon>
        <taxon>Neopterygii</taxon>
        <taxon>Teleostei</taxon>
        <taxon>Neoteleostei</taxon>
        <taxon>Acanthomorphata</taxon>
        <taxon>Eupercaria</taxon>
        <taxon>Perciformes</taxon>
        <taxon>Cottioidei</taxon>
        <taxon>Cottales</taxon>
        <taxon>Liparidae</taxon>
        <taxon>Liparis</taxon>
    </lineage>
</organism>
<dbReference type="Proteomes" id="UP000314294">
    <property type="component" value="Unassembled WGS sequence"/>
</dbReference>
<dbReference type="AlphaFoldDB" id="A0A4Z2E8S8"/>
<keyword evidence="3" id="KW-1185">Reference proteome</keyword>
<accession>A0A4Z2E8S8</accession>
<keyword evidence="2" id="KW-0418">Kinase</keyword>
<evidence type="ECO:0000256" key="1">
    <source>
        <dbReference type="SAM" id="MobiDB-lite"/>
    </source>
</evidence>
<evidence type="ECO:0000313" key="3">
    <source>
        <dbReference type="Proteomes" id="UP000314294"/>
    </source>
</evidence>
<comment type="caution">
    <text evidence="2">The sequence shown here is derived from an EMBL/GenBank/DDBJ whole genome shotgun (WGS) entry which is preliminary data.</text>
</comment>
<feature type="region of interest" description="Disordered" evidence="1">
    <location>
        <begin position="1"/>
        <end position="22"/>
    </location>
</feature>